<keyword evidence="8" id="KW-1185">Reference proteome</keyword>
<comment type="similarity">
    <text evidence="1 5">Belongs to the flavin oxidoreductase frp family.</text>
</comment>
<dbReference type="AlphaFoldDB" id="A0A419I288"/>
<dbReference type="SUPFAM" id="SSF55469">
    <property type="entry name" value="FMN-dependent nitroreductase-like"/>
    <property type="match status" value="1"/>
</dbReference>
<dbReference type="Gene3D" id="3.40.109.10">
    <property type="entry name" value="NADH Oxidase"/>
    <property type="match status" value="1"/>
</dbReference>
<evidence type="ECO:0000256" key="5">
    <source>
        <dbReference type="PIRNR" id="PIRNR005426"/>
    </source>
</evidence>
<dbReference type="PIRSF" id="PIRSF005426">
    <property type="entry name" value="Frp"/>
    <property type="match status" value="1"/>
</dbReference>
<dbReference type="InterPro" id="IPR016446">
    <property type="entry name" value="Flavin_OxRdtase_Frp"/>
</dbReference>
<sequence>MTPQDDDLYRGRYGNGAPVGALSRWSDVLSTQLAHRSVRAYLPDPVPETTITTLVAAAQSASTSGNLQLWSVVAVRDPDRRARLAEIAGGQQHMVEAPLLLVWLADLYRARRVTEDLAAATEGADYLESALVAVVDAALAAQNAALAAESLGLGTVFIGALRNDPLAVAAELALPRHVFPVFGLLVGHPDPARPTEVKPRLAQRAVLHHERYEPDEVSEEVLRYERLIADFYTGAGLPPSWTRRVANRFGSVAGLRGRDKLRDAFRRQGFELR</sequence>
<name>A0A419I288_9PSEU</name>
<dbReference type="GO" id="GO:0016491">
    <property type="term" value="F:oxidoreductase activity"/>
    <property type="evidence" value="ECO:0007669"/>
    <property type="project" value="UniProtKB-UniRule"/>
</dbReference>
<dbReference type="InterPro" id="IPR029479">
    <property type="entry name" value="Nitroreductase"/>
</dbReference>
<evidence type="ECO:0000259" key="6">
    <source>
        <dbReference type="Pfam" id="PF00881"/>
    </source>
</evidence>
<evidence type="ECO:0000256" key="4">
    <source>
        <dbReference type="ARBA" id="ARBA00023002"/>
    </source>
</evidence>
<evidence type="ECO:0000256" key="1">
    <source>
        <dbReference type="ARBA" id="ARBA00008366"/>
    </source>
</evidence>
<dbReference type="PANTHER" id="PTHR43425">
    <property type="entry name" value="OXYGEN-INSENSITIVE NADPH NITROREDUCTASE"/>
    <property type="match status" value="1"/>
</dbReference>
<keyword evidence="4 5" id="KW-0560">Oxidoreductase</keyword>
<protein>
    <submittedName>
        <fullName evidence="7">NADPH-dependent oxidoreductase</fullName>
    </submittedName>
</protein>
<gene>
    <name evidence="7" type="ORF">D5S19_18460</name>
</gene>
<evidence type="ECO:0000256" key="2">
    <source>
        <dbReference type="ARBA" id="ARBA00022630"/>
    </source>
</evidence>
<dbReference type="CDD" id="cd02146">
    <property type="entry name" value="NfsA-like"/>
    <property type="match status" value="1"/>
</dbReference>
<evidence type="ECO:0000256" key="3">
    <source>
        <dbReference type="ARBA" id="ARBA00022643"/>
    </source>
</evidence>
<dbReference type="OrthoDB" id="3181400at2"/>
<keyword evidence="5" id="KW-0521">NADP</keyword>
<dbReference type="PANTHER" id="PTHR43425:SF2">
    <property type="entry name" value="OXYGEN-INSENSITIVE NADPH NITROREDUCTASE"/>
    <property type="match status" value="1"/>
</dbReference>
<dbReference type="EMBL" id="QZFV01000090">
    <property type="protein sequence ID" value="RJQ83977.1"/>
    <property type="molecule type" value="Genomic_DNA"/>
</dbReference>
<evidence type="ECO:0000313" key="7">
    <source>
        <dbReference type="EMBL" id="RJQ83977.1"/>
    </source>
</evidence>
<dbReference type="Pfam" id="PF00881">
    <property type="entry name" value="Nitroreductase"/>
    <property type="match status" value="1"/>
</dbReference>
<feature type="domain" description="Nitroreductase" evidence="6">
    <location>
        <begin position="35"/>
        <end position="188"/>
    </location>
</feature>
<dbReference type="RefSeq" id="WP_120024590.1">
    <property type="nucleotide sequence ID" value="NZ_QZFV01000090.1"/>
</dbReference>
<dbReference type="InterPro" id="IPR000415">
    <property type="entry name" value="Nitroreductase-like"/>
</dbReference>
<keyword evidence="3 5" id="KW-0288">FMN</keyword>
<dbReference type="Proteomes" id="UP000285112">
    <property type="component" value="Unassembled WGS sequence"/>
</dbReference>
<evidence type="ECO:0000313" key="8">
    <source>
        <dbReference type="Proteomes" id="UP000285112"/>
    </source>
</evidence>
<comment type="caution">
    <text evidence="7">The sequence shown here is derived from an EMBL/GenBank/DDBJ whole genome shotgun (WGS) entry which is preliminary data.</text>
</comment>
<accession>A0A419I288</accession>
<reference evidence="7 8" key="1">
    <citation type="submission" date="2018-09" db="EMBL/GenBank/DDBJ databases">
        <title>YIM PH 21725 draft genome.</title>
        <authorList>
            <person name="Miao C."/>
        </authorList>
    </citation>
    <scope>NUCLEOTIDE SEQUENCE [LARGE SCALE GENOMIC DNA]</scope>
    <source>
        <strain evidence="8">YIM PH21725</strain>
    </source>
</reference>
<keyword evidence="2 5" id="KW-0285">Flavoprotein</keyword>
<organism evidence="7 8">
    <name type="scientific">Amycolatopsis panacis</name>
    <dbReference type="NCBI Taxonomy" id="2340917"/>
    <lineage>
        <taxon>Bacteria</taxon>
        <taxon>Bacillati</taxon>
        <taxon>Actinomycetota</taxon>
        <taxon>Actinomycetes</taxon>
        <taxon>Pseudonocardiales</taxon>
        <taxon>Pseudonocardiaceae</taxon>
        <taxon>Amycolatopsis</taxon>
    </lineage>
</organism>
<proteinExistence type="inferred from homology"/>